<dbReference type="AlphaFoldDB" id="A0A0G4HBG8"/>
<accession>A0A0G4HBG8</accession>
<sequence>MRAKVLWACGKPLDSLTFVKAIRRFRVLRRRHRLRHRLPLPSPLHCLPPSLPPPDPAEPSDPSPAQAEASVRETGAAGA</sequence>
<dbReference type="VEuPathDB" id="CryptoDB:Cvel_6215"/>
<name>A0A0G4HBG8_9ALVE</name>
<organism evidence="2">
    <name type="scientific">Chromera velia CCMP2878</name>
    <dbReference type="NCBI Taxonomy" id="1169474"/>
    <lineage>
        <taxon>Eukaryota</taxon>
        <taxon>Sar</taxon>
        <taxon>Alveolata</taxon>
        <taxon>Colpodellida</taxon>
        <taxon>Chromeraceae</taxon>
        <taxon>Chromera</taxon>
    </lineage>
</organism>
<protein>
    <submittedName>
        <fullName evidence="2">Uncharacterized protein</fullName>
    </submittedName>
</protein>
<evidence type="ECO:0000256" key="1">
    <source>
        <dbReference type="SAM" id="MobiDB-lite"/>
    </source>
</evidence>
<reference evidence="2" key="1">
    <citation type="submission" date="2014-11" db="EMBL/GenBank/DDBJ databases">
        <authorList>
            <person name="Otto D Thomas"/>
            <person name="Naeem Raeece"/>
        </authorList>
    </citation>
    <scope>NUCLEOTIDE SEQUENCE</scope>
</reference>
<feature type="region of interest" description="Disordered" evidence="1">
    <location>
        <begin position="39"/>
        <end position="79"/>
    </location>
</feature>
<evidence type="ECO:0000313" key="2">
    <source>
        <dbReference type="EMBL" id="CEM41380.1"/>
    </source>
</evidence>
<gene>
    <name evidence="2" type="ORF">Cvel_6215</name>
</gene>
<feature type="compositionally biased region" description="Pro residues" evidence="1">
    <location>
        <begin position="49"/>
        <end position="62"/>
    </location>
</feature>
<proteinExistence type="predicted"/>
<dbReference type="EMBL" id="CDMZ01002224">
    <property type="protein sequence ID" value="CEM41380.1"/>
    <property type="molecule type" value="Genomic_DNA"/>
</dbReference>